<dbReference type="GO" id="GO:0030145">
    <property type="term" value="F:manganese ion binding"/>
    <property type="evidence" value="ECO:0007669"/>
    <property type="project" value="TreeGrafter"/>
</dbReference>
<dbReference type="Pfam" id="PF00149">
    <property type="entry name" value="Metallophos"/>
    <property type="match status" value="1"/>
</dbReference>
<dbReference type="PANTHER" id="PTHR16509">
    <property type="match status" value="1"/>
</dbReference>
<name>A0A1Q9EU24_SYMMI</name>
<sequence>MPTQQLLHRAAAFSAGVAAGALMRRRRTLAADQPIARFGIIADVQYADVDDAWNFRRTRVRRYRGALEALRWAVEDWQKWPPLEFIVDLGDIIDQQCETNGDSHRALDLVLHAWRNAPAKVVHLIGNHELYNFNRAEMRKLIPNIWPWQTVEEGIEYLSKHNPNDLRAPRGTVNYSAGLQGLKQRFVPMGGAMSQAQLEWIRQELSEAQQSGDQTIVLTHLPCEIFKDFTSTVPLVLAGHYHTGGYAYNAVTQTHHVTVQSPLNAPLETPPAHGVVELWPDQIVIQGRGIVPSRELPMTRFPSQAQAIVKDIAKASRGALGAVYIRIVRAKKLPTTGAQHPTPFVRVTVGDRAQRTESCDEALNPRWEASPFVFEVSSKNMDLVLEVQSSDVTGDETFGTVRIPISDVAVAAPRLTSAALSPGGGELEFEALFQPVEDVAPASPTSPLKGDGYKRSTLGTQSVVAGLTAAIWDMDKAQVQDASSWIVSRAGEGSFLVQAKKGLVCPAGHPIDKRKEGMSWRQSLLHGDTKDCDFCHREIQRTETRWRCFHHCDFNVCESCYAANKSSVTEN</sequence>
<keyword evidence="2" id="KW-1185">Reference proteome</keyword>
<dbReference type="Gene3D" id="3.60.21.10">
    <property type="match status" value="2"/>
</dbReference>
<dbReference type="PANTHER" id="PTHR16509:SF1">
    <property type="entry name" value="MANGANESE-DEPENDENT ADP-RIBOSE_CDP-ALCOHOL DIPHOSPHATASE"/>
    <property type="match status" value="1"/>
</dbReference>
<dbReference type="CDD" id="cd00030">
    <property type="entry name" value="C2"/>
    <property type="match status" value="1"/>
</dbReference>
<evidence type="ECO:0000313" key="2">
    <source>
        <dbReference type="Proteomes" id="UP000186817"/>
    </source>
</evidence>
<dbReference type="PROSITE" id="PS50004">
    <property type="entry name" value="C2"/>
    <property type="match status" value="1"/>
</dbReference>
<dbReference type="AlphaFoldDB" id="A0A1Q9EU24"/>
<dbReference type="Proteomes" id="UP000186817">
    <property type="component" value="Unassembled WGS sequence"/>
</dbReference>
<dbReference type="SMART" id="SM00239">
    <property type="entry name" value="C2"/>
    <property type="match status" value="1"/>
</dbReference>
<dbReference type="EMBL" id="LSRX01000069">
    <property type="protein sequence ID" value="OLQ10924.1"/>
    <property type="molecule type" value="Genomic_DNA"/>
</dbReference>
<reference evidence="1 2" key="1">
    <citation type="submission" date="2016-02" db="EMBL/GenBank/DDBJ databases">
        <title>Genome analysis of coral dinoflagellate symbionts highlights evolutionary adaptations to a symbiotic lifestyle.</title>
        <authorList>
            <person name="Aranda M."/>
            <person name="Li Y."/>
            <person name="Liew Y.J."/>
            <person name="Baumgarten S."/>
            <person name="Simakov O."/>
            <person name="Wilson M."/>
            <person name="Piel J."/>
            <person name="Ashoor H."/>
            <person name="Bougouffa S."/>
            <person name="Bajic V.B."/>
            <person name="Ryu T."/>
            <person name="Ravasi T."/>
            <person name="Bayer T."/>
            <person name="Micklem G."/>
            <person name="Kim H."/>
            <person name="Bhak J."/>
            <person name="Lajeunesse T.C."/>
            <person name="Voolstra C.R."/>
        </authorList>
    </citation>
    <scope>NUCLEOTIDE SEQUENCE [LARGE SCALE GENOMIC DNA]</scope>
    <source>
        <strain evidence="1 2">CCMP2467</strain>
    </source>
</reference>
<dbReference type="Gene3D" id="2.60.40.150">
    <property type="entry name" value="C2 domain"/>
    <property type="match status" value="1"/>
</dbReference>
<proteinExistence type="predicted"/>
<dbReference type="SUPFAM" id="SSF56300">
    <property type="entry name" value="Metallo-dependent phosphatases"/>
    <property type="match status" value="1"/>
</dbReference>
<dbReference type="GO" id="GO:0008663">
    <property type="term" value="F:2',3'-cyclic-nucleotide 2'-phosphodiesterase activity"/>
    <property type="evidence" value="ECO:0007669"/>
    <property type="project" value="TreeGrafter"/>
</dbReference>
<dbReference type="GO" id="GO:0047631">
    <property type="term" value="F:ADP-ribose diphosphatase activity"/>
    <property type="evidence" value="ECO:0007669"/>
    <property type="project" value="TreeGrafter"/>
</dbReference>
<dbReference type="InterPro" id="IPR004843">
    <property type="entry name" value="Calcineurin-like_PHP"/>
</dbReference>
<dbReference type="SUPFAM" id="SSF49562">
    <property type="entry name" value="C2 domain (Calcium/lipid-binding domain, CaLB)"/>
    <property type="match status" value="1"/>
</dbReference>
<gene>
    <name evidence="1" type="primary">ADPRM</name>
    <name evidence="1" type="ORF">AK812_SmicGene5316</name>
</gene>
<evidence type="ECO:0000313" key="1">
    <source>
        <dbReference type="EMBL" id="OLQ10924.1"/>
    </source>
</evidence>
<dbReference type="InterPro" id="IPR000008">
    <property type="entry name" value="C2_dom"/>
</dbReference>
<dbReference type="InterPro" id="IPR029052">
    <property type="entry name" value="Metallo-depent_PP-like"/>
</dbReference>
<dbReference type="InterPro" id="IPR035892">
    <property type="entry name" value="C2_domain_sf"/>
</dbReference>
<organism evidence="1 2">
    <name type="scientific">Symbiodinium microadriaticum</name>
    <name type="common">Dinoflagellate</name>
    <name type="synonym">Zooxanthella microadriatica</name>
    <dbReference type="NCBI Taxonomy" id="2951"/>
    <lineage>
        <taxon>Eukaryota</taxon>
        <taxon>Sar</taxon>
        <taxon>Alveolata</taxon>
        <taxon>Dinophyceae</taxon>
        <taxon>Suessiales</taxon>
        <taxon>Symbiodiniaceae</taxon>
        <taxon>Symbiodinium</taxon>
    </lineage>
</organism>
<dbReference type="OrthoDB" id="9675250at2759"/>
<dbReference type="Pfam" id="PF00168">
    <property type="entry name" value="C2"/>
    <property type="match status" value="1"/>
</dbReference>
<protein>
    <submittedName>
        <fullName evidence="1">Manganese-dependent ADP-ribose/CDP-alcohol diphosphatase</fullName>
    </submittedName>
</protein>
<dbReference type="GO" id="GO:0047734">
    <property type="term" value="F:CDP-glycerol diphosphatase activity"/>
    <property type="evidence" value="ECO:0007669"/>
    <property type="project" value="TreeGrafter"/>
</dbReference>
<comment type="caution">
    <text evidence="1">The sequence shown here is derived from an EMBL/GenBank/DDBJ whole genome shotgun (WGS) entry which is preliminary data.</text>
</comment>
<accession>A0A1Q9EU24</accession>